<proteinExistence type="predicted"/>
<organism evidence="2">
    <name type="scientific">Arundo donax</name>
    <name type="common">Giant reed</name>
    <name type="synonym">Donax arundinaceus</name>
    <dbReference type="NCBI Taxonomy" id="35708"/>
    <lineage>
        <taxon>Eukaryota</taxon>
        <taxon>Viridiplantae</taxon>
        <taxon>Streptophyta</taxon>
        <taxon>Embryophyta</taxon>
        <taxon>Tracheophyta</taxon>
        <taxon>Spermatophyta</taxon>
        <taxon>Magnoliopsida</taxon>
        <taxon>Liliopsida</taxon>
        <taxon>Poales</taxon>
        <taxon>Poaceae</taxon>
        <taxon>PACMAD clade</taxon>
        <taxon>Arundinoideae</taxon>
        <taxon>Arundineae</taxon>
        <taxon>Arundo</taxon>
    </lineage>
</organism>
<keyword evidence="1" id="KW-0732">Signal</keyword>
<feature type="chain" id="PRO_5002062724" evidence="1">
    <location>
        <begin position="28"/>
        <end position="54"/>
    </location>
</feature>
<evidence type="ECO:0000256" key="1">
    <source>
        <dbReference type="SAM" id="SignalP"/>
    </source>
</evidence>
<reference evidence="2" key="2">
    <citation type="journal article" date="2015" name="Data Brief">
        <title>Shoot transcriptome of the giant reed, Arundo donax.</title>
        <authorList>
            <person name="Barrero R.A."/>
            <person name="Guerrero F.D."/>
            <person name="Moolhuijzen P."/>
            <person name="Goolsby J.A."/>
            <person name="Tidwell J."/>
            <person name="Bellgard S.E."/>
            <person name="Bellgard M.I."/>
        </authorList>
    </citation>
    <scope>NUCLEOTIDE SEQUENCE</scope>
    <source>
        <tissue evidence="2">Shoot tissue taken approximately 20 cm above the soil surface</tissue>
    </source>
</reference>
<reference evidence="2" key="1">
    <citation type="submission" date="2014-09" db="EMBL/GenBank/DDBJ databases">
        <authorList>
            <person name="Magalhaes I.L.F."/>
            <person name="Oliveira U."/>
            <person name="Santos F.R."/>
            <person name="Vidigal T.H.D.A."/>
            <person name="Brescovit A.D."/>
            <person name="Santos A.J."/>
        </authorList>
    </citation>
    <scope>NUCLEOTIDE SEQUENCE</scope>
    <source>
        <tissue evidence="2">Shoot tissue taken approximately 20 cm above the soil surface</tissue>
    </source>
</reference>
<evidence type="ECO:0000313" key="2">
    <source>
        <dbReference type="EMBL" id="JAE28305.1"/>
    </source>
</evidence>
<dbReference type="AlphaFoldDB" id="A0A0A9GTF3"/>
<dbReference type="EMBL" id="GBRH01169591">
    <property type="protein sequence ID" value="JAE28305.1"/>
    <property type="molecule type" value="Transcribed_RNA"/>
</dbReference>
<protein>
    <submittedName>
        <fullName evidence="2">Uncharacterized protein</fullName>
    </submittedName>
</protein>
<feature type="signal peptide" evidence="1">
    <location>
        <begin position="1"/>
        <end position="27"/>
    </location>
</feature>
<sequence>MEVPLSGLVFTSVFKVLLLWCLLPGKAPKILCRWCRWKKLGGGSFVRHSFYKGL</sequence>
<accession>A0A0A9GTF3</accession>
<name>A0A0A9GTF3_ARUDO</name>